<keyword evidence="4 15" id="KW-1003">Cell membrane</keyword>
<evidence type="ECO:0000256" key="4">
    <source>
        <dbReference type="ARBA" id="ARBA00022475"/>
    </source>
</evidence>
<evidence type="ECO:0000256" key="12">
    <source>
        <dbReference type="ARBA" id="ARBA00025198"/>
    </source>
</evidence>
<evidence type="ECO:0000256" key="13">
    <source>
        <dbReference type="ARBA" id="ARBA00025614"/>
    </source>
</evidence>
<keyword evidence="3 15" id="KW-0813">Transport</keyword>
<comment type="caution">
    <text evidence="18">The sequence shown here is derived from an EMBL/GenBank/DDBJ whole genome shotgun (WGS) entry which is preliminary data.</text>
</comment>
<dbReference type="RefSeq" id="WP_247026554.1">
    <property type="nucleotide sequence ID" value="NZ_JALKCH010000002.1"/>
</dbReference>
<protein>
    <recommendedName>
        <fullName evidence="15">ATP synthase subunit b</fullName>
    </recommendedName>
    <alternativeName>
        <fullName evidence="15">ATP synthase F(0) sector subunit b</fullName>
    </alternativeName>
    <alternativeName>
        <fullName evidence="15">ATPase subunit I</fullName>
    </alternativeName>
    <alternativeName>
        <fullName evidence="15">F-type ATPase subunit b</fullName>
        <shortName evidence="15">F-ATPase subunit b</shortName>
    </alternativeName>
</protein>
<evidence type="ECO:0000256" key="14">
    <source>
        <dbReference type="ARBA" id="ARBA00025830"/>
    </source>
</evidence>
<dbReference type="PANTHER" id="PTHR33445">
    <property type="entry name" value="ATP SYNTHASE SUBUNIT B', CHLOROPLASTIC"/>
    <property type="match status" value="1"/>
</dbReference>
<dbReference type="PANTHER" id="PTHR33445:SF1">
    <property type="entry name" value="ATP SYNTHASE SUBUNIT B"/>
    <property type="match status" value="1"/>
</dbReference>
<dbReference type="Pfam" id="PF00430">
    <property type="entry name" value="ATP-synt_B"/>
    <property type="match status" value="1"/>
</dbReference>
<dbReference type="CDD" id="cd06503">
    <property type="entry name" value="ATP-synt_Fo_b"/>
    <property type="match status" value="1"/>
</dbReference>
<comment type="subunit">
    <text evidence="14 15">F-type ATPases have 2 components, F(1) - the catalytic core - and F(0) - the membrane proton channel. F(1) has five subunits: alpha(3), beta(3), gamma(1), delta(1), epsilon(1). F(0) has three main subunits: a(1), b(2) and c(10-14). The alpha and beta chains form an alternating ring which encloses part of the gamma chain. F(1) is attached to F(0) by a central stalk formed by the gamma and epsilon chains, while a peripheral stalk is formed by the delta and b chains.</text>
</comment>
<dbReference type="HAMAP" id="MF_01398">
    <property type="entry name" value="ATP_synth_b_bprime"/>
    <property type="match status" value="1"/>
</dbReference>
<evidence type="ECO:0000256" key="11">
    <source>
        <dbReference type="ARBA" id="ARBA00023310"/>
    </source>
</evidence>
<keyword evidence="6 15" id="KW-0812">Transmembrane</keyword>
<organism evidence="18 19">
    <name type="scientific">Ancylobacter crimeensis</name>
    <dbReference type="NCBI Taxonomy" id="2579147"/>
    <lineage>
        <taxon>Bacteria</taxon>
        <taxon>Pseudomonadati</taxon>
        <taxon>Pseudomonadota</taxon>
        <taxon>Alphaproteobacteria</taxon>
        <taxon>Hyphomicrobiales</taxon>
        <taxon>Xanthobacteraceae</taxon>
        <taxon>Ancylobacter</taxon>
    </lineage>
</organism>
<keyword evidence="11 15" id="KW-0066">ATP synthesis</keyword>
<keyword evidence="7 15" id="KW-0375">Hydrogen ion transport</keyword>
<evidence type="ECO:0000256" key="7">
    <source>
        <dbReference type="ARBA" id="ARBA00022781"/>
    </source>
</evidence>
<reference evidence="18 19" key="1">
    <citation type="submission" date="2022-04" db="EMBL/GenBank/DDBJ databases">
        <authorList>
            <person name="Grouzdev D.S."/>
            <person name="Pantiukh K.S."/>
            <person name="Krutkina M.S."/>
        </authorList>
    </citation>
    <scope>NUCLEOTIDE SEQUENCE [LARGE SCALE GENOMIC DNA]</scope>
    <source>
        <strain evidence="18 19">6x-1</strain>
    </source>
</reference>
<keyword evidence="5 15" id="KW-0138">CF(0)</keyword>
<keyword evidence="8 15" id="KW-1133">Transmembrane helix</keyword>
<evidence type="ECO:0000256" key="6">
    <source>
        <dbReference type="ARBA" id="ARBA00022692"/>
    </source>
</evidence>
<comment type="similarity">
    <text evidence="2 15 16">Belongs to the ATPase B chain family.</text>
</comment>
<sequence length="217" mass="22282">MPQTQGPSVTYVIAQANVPSSPAGVGTEDGAVALPQGVEHNGVEIGATPGEAHAGGFPPFDAHTFPSQLIWLAITFGALYLLMSRIALPRIGTILEERHDRIADDIEEAGRLKAESEAAAEAYEQALATARGKAHAIAAETRDRLSADAEASRKSLEAGLNDKLSAAEAQIAATKTSAMSNVRGIAVDAAGAIVSGLIGTQPAPQQVEAAVDAVVKN</sequence>
<keyword evidence="10 15" id="KW-0472">Membrane</keyword>
<keyword evidence="17" id="KW-0175">Coiled coil</keyword>
<evidence type="ECO:0000256" key="1">
    <source>
        <dbReference type="ARBA" id="ARBA00004377"/>
    </source>
</evidence>
<evidence type="ECO:0000256" key="15">
    <source>
        <dbReference type="HAMAP-Rule" id="MF_01398"/>
    </source>
</evidence>
<dbReference type="Proteomes" id="UP001203284">
    <property type="component" value="Unassembled WGS sequence"/>
</dbReference>
<dbReference type="InterPro" id="IPR002146">
    <property type="entry name" value="ATP_synth_b/b'su_bac/chlpt"/>
</dbReference>
<accession>A0ABT0D7N7</accession>
<evidence type="ECO:0000256" key="16">
    <source>
        <dbReference type="RuleBase" id="RU003848"/>
    </source>
</evidence>
<dbReference type="NCBIfam" id="NF006612">
    <property type="entry name" value="PRK09174.1"/>
    <property type="match status" value="1"/>
</dbReference>
<evidence type="ECO:0000256" key="10">
    <source>
        <dbReference type="ARBA" id="ARBA00023136"/>
    </source>
</evidence>
<keyword evidence="9 15" id="KW-0406">Ion transport</keyword>
<feature type="coiled-coil region" evidence="17">
    <location>
        <begin position="106"/>
        <end position="133"/>
    </location>
</feature>
<evidence type="ECO:0000256" key="5">
    <source>
        <dbReference type="ARBA" id="ARBA00022547"/>
    </source>
</evidence>
<comment type="subcellular location">
    <subcellularLocation>
        <location evidence="1">Cell inner membrane</location>
        <topology evidence="1">Single-pass membrane protein</topology>
    </subcellularLocation>
    <subcellularLocation>
        <location evidence="15">Cell membrane</location>
        <topology evidence="15">Single-pass membrane protein</topology>
    </subcellularLocation>
</comment>
<feature type="transmembrane region" description="Helical" evidence="15">
    <location>
        <begin position="69"/>
        <end position="88"/>
    </location>
</feature>
<comment type="function">
    <text evidence="12 15">F(1)F(0) ATP synthase produces ATP from ADP in the presence of a proton or sodium gradient. F-type ATPases consist of two structural domains, F(1) containing the extramembraneous catalytic core and F(0) containing the membrane proton channel, linked together by a central stalk and a peripheral stalk. During catalysis, ATP synthesis in the catalytic domain of F(1) is coupled via a rotary mechanism of the central stalk subunits to proton translocation.</text>
</comment>
<evidence type="ECO:0000256" key="17">
    <source>
        <dbReference type="SAM" id="Coils"/>
    </source>
</evidence>
<evidence type="ECO:0000256" key="3">
    <source>
        <dbReference type="ARBA" id="ARBA00022448"/>
    </source>
</evidence>
<evidence type="ECO:0000256" key="9">
    <source>
        <dbReference type="ARBA" id="ARBA00023065"/>
    </source>
</evidence>
<evidence type="ECO:0000256" key="2">
    <source>
        <dbReference type="ARBA" id="ARBA00005513"/>
    </source>
</evidence>
<gene>
    <name evidence="15" type="primary">atpF</name>
    <name evidence="18" type="ORF">MWN34_03520</name>
</gene>
<comment type="function">
    <text evidence="13">Component of the F(0) channel, it forms part of the peripheral stalk, linking F(1) to F(0). The b'-subunit is a diverged and duplicated form of b found in plants and photosynthetic bacteria.</text>
</comment>
<evidence type="ECO:0000256" key="8">
    <source>
        <dbReference type="ARBA" id="ARBA00022989"/>
    </source>
</evidence>
<dbReference type="InterPro" id="IPR050059">
    <property type="entry name" value="ATP_synthase_B_chain"/>
</dbReference>
<name>A0ABT0D7N7_9HYPH</name>
<evidence type="ECO:0000313" key="19">
    <source>
        <dbReference type="Proteomes" id="UP001203284"/>
    </source>
</evidence>
<dbReference type="EMBL" id="JALKCH010000002">
    <property type="protein sequence ID" value="MCK0195975.1"/>
    <property type="molecule type" value="Genomic_DNA"/>
</dbReference>
<proteinExistence type="inferred from homology"/>
<keyword evidence="19" id="KW-1185">Reference proteome</keyword>
<evidence type="ECO:0000313" key="18">
    <source>
        <dbReference type="EMBL" id="MCK0195975.1"/>
    </source>
</evidence>